<feature type="region of interest" description="Disordered" evidence="1">
    <location>
        <begin position="1"/>
        <end position="38"/>
    </location>
</feature>
<dbReference type="OrthoDB" id="5374569at2759"/>
<sequence>MPRVLPWEVDAPTRKQSTPVRPTRRELGGAQRTSTALSSRLKGLDADDQYIMVEDEFLATAQAFTAHLHQAEYIRKKKRAKEENATKVLNMTQRRPTDPRMPMNNVTRKNMEREVSNVRRQEALEKMKHDAGRPAVDSEMEDNDEDVGASDEDCDDDPWVGTSLQALMVTSKRPRPLMGLEGLRSSTKAALGYSRPTNTSSGAAGASKDKETDIMSGSLSNIRPRSKPGFADDSTASSDDDDLDMQTGAPSRPPAIQARTKTAAPSLRAPPAALPCTKEAIARPDPVPLPIKQPHVDTSRSRSFQSGSSSSTASACGKRSLSPPKPRGSPSSRFAKFFDELDEPAKEPGPSPAKRQVKIGRRDPLLGRMKPFQPEKTGDRDEDEKLRKQRLNQVPTFL</sequence>
<evidence type="ECO:0000313" key="2">
    <source>
        <dbReference type="EMBL" id="EEQ35109.1"/>
    </source>
</evidence>
<dbReference type="AlphaFoldDB" id="C5FXR9"/>
<feature type="compositionally biased region" description="Acidic residues" evidence="1">
    <location>
        <begin position="138"/>
        <end position="158"/>
    </location>
</feature>
<evidence type="ECO:0000256" key="1">
    <source>
        <dbReference type="SAM" id="MobiDB-lite"/>
    </source>
</evidence>
<proteinExistence type="predicted"/>
<feature type="region of interest" description="Disordered" evidence="1">
    <location>
        <begin position="126"/>
        <end position="160"/>
    </location>
</feature>
<dbReference type="OMA" id="AMAQTFT"/>
<gene>
    <name evidence="2" type="ORF">MCYG_07928</name>
</gene>
<dbReference type="EMBL" id="DS995707">
    <property type="protein sequence ID" value="EEQ35109.1"/>
    <property type="molecule type" value="Genomic_DNA"/>
</dbReference>
<name>C5FXR9_ARTOC</name>
<feature type="region of interest" description="Disordered" evidence="1">
    <location>
        <begin position="188"/>
        <end position="398"/>
    </location>
</feature>
<evidence type="ECO:0000313" key="3">
    <source>
        <dbReference type="Proteomes" id="UP000002035"/>
    </source>
</evidence>
<feature type="compositionally biased region" description="Low complexity" evidence="1">
    <location>
        <begin position="301"/>
        <end position="333"/>
    </location>
</feature>
<dbReference type="GeneID" id="9226374"/>
<feature type="compositionally biased region" description="Basic and acidic residues" evidence="1">
    <location>
        <begin position="376"/>
        <end position="386"/>
    </location>
</feature>
<dbReference type="HOGENOM" id="CLU_038290_1_0_1"/>
<reference evidence="3" key="1">
    <citation type="journal article" date="2012" name="MBio">
        <title>Comparative genome analysis of Trichophyton rubrum and related dermatophytes reveals candidate genes involved in infection.</title>
        <authorList>
            <person name="Martinez D.A."/>
            <person name="Oliver B.G."/>
            <person name="Graeser Y."/>
            <person name="Goldberg J.M."/>
            <person name="Li W."/>
            <person name="Martinez-Rossi N.M."/>
            <person name="Monod M."/>
            <person name="Shelest E."/>
            <person name="Barton R.C."/>
            <person name="Birch E."/>
            <person name="Brakhage A.A."/>
            <person name="Chen Z."/>
            <person name="Gurr S.J."/>
            <person name="Heiman D."/>
            <person name="Heitman J."/>
            <person name="Kosti I."/>
            <person name="Rossi A."/>
            <person name="Saif S."/>
            <person name="Samalova M."/>
            <person name="Saunders C.W."/>
            <person name="Shea T."/>
            <person name="Summerbell R.C."/>
            <person name="Xu J."/>
            <person name="Young S."/>
            <person name="Zeng Q."/>
            <person name="Birren B.W."/>
            <person name="Cuomo C.A."/>
            <person name="White T.C."/>
        </authorList>
    </citation>
    <scope>NUCLEOTIDE SEQUENCE [LARGE SCALE GENOMIC DNA]</scope>
    <source>
        <strain evidence="3">ATCC MYA-4605 / CBS 113480</strain>
    </source>
</reference>
<keyword evidence="3" id="KW-1185">Reference proteome</keyword>
<dbReference type="eggNOG" id="ENOG502SCKR">
    <property type="taxonomic scope" value="Eukaryota"/>
</dbReference>
<accession>C5FXR9</accession>
<dbReference type="STRING" id="554155.C5FXR9"/>
<dbReference type="RefSeq" id="XP_002844145.1">
    <property type="nucleotide sequence ID" value="XM_002844099.1"/>
</dbReference>
<dbReference type="Proteomes" id="UP000002035">
    <property type="component" value="Unassembled WGS sequence"/>
</dbReference>
<feature type="compositionally biased region" description="Basic and acidic residues" evidence="1">
    <location>
        <begin position="336"/>
        <end position="346"/>
    </location>
</feature>
<feature type="compositionally biased region" description="Low complexity" evidence="1">
    <location>
        <begin position="263"/>
        <end position="275"/>
    </location>
</feature>
<protein>
    <submittedName>
        <fullName evidence="2">Uncharacterized protein</fullName>
    </submittedName>
</protein>
<organism evidence="2 3">
    <name type="scientific">Arthroderma otae (strain ATCC MYA-4605 / CBS 113480)</name>
    <name type="common">Microsporum canis</name>
    <dbReference type="NCBI Taxonomy" id="554155"/>
    <lineage>
        <taxon>Eukaryota</taxon>
        <taxon>Fungi</taxon>
        <taxon>Dikarya</taxon>
        <taxon>Ascomycota</taxon>
        <taxon>Pezizomycotina</taxon>
        <taxon>Eurotiomycetes</taxon>
        <taxon>Eurotiomycetidae</taxon>
        <taxon>Onygenales</taxon>
        <taxon>Arthrodermataceae</taxon>
        <taxon>Microsporum</taxon>
    </lineage>
</organism>
<dbReference type="VEuPathDB" id="FungiDB:MCYG_07928"/>